<dbReference type="PROSITE" id="PS50975">
    <property type="entry name" value="ATP_GRASP"/>
    <property type="match status" value="1"/>
</dbReference>
<dbReference type="RefSeq" id="WP_013798194.1">
    <property type="nucleotide sequence ID" value="NC_015562.1"/>
</dbReference>
<name>F6BE48_METIK</name>
<dbReference type="NCBIfam" id="TIGR00768">
    <property type="entry name" value="rimK_fam"/>
    <property type="match status" value="1"/>
</dbReference>
<dbReference type="KEGG" id="mig:Metig_0022"/>
<gene>
    <name evidence="7" type="ordered locus">Metig_0022</name>
</gene>
<evidence type="ECO:0000256" key="1">
    <source>
        <dbReference type="ARBA" id="ARBA00022723"/>
    </source>
</evidence>
<dbReference type="InterPro" id="IPR013651">
    <property type="entry name" value="ATP-grasp_RimK-type"/>
</dbReference>
<dbReference type="EMBL" id="CP002737">
    <property type="protein sequence ID" value="AEF95584.1"/>
    <property type="molecule type" value="Genomic_DNA"/>
</dbReference>
<dbReference type="HOGENOM" id="CLU_975255_0_0_2"/>
<dbReference type="Proteomes" id="UP000009227">
    <property type="component" value="Chromosome"/>
</dbReference>
<dbReference type="Gene3D" id="3.30.470.20">
    <property type="entry name" value="ATP-grasp fold, B domain"/>
    <property type="match status" value="1"/>
</dbReference>
<evidence type="ECO:0000259" key="6">
    <source>
        <dbReference type="PROSITE" id="PS50975"/>
    </source>
</evidence>
<keyword evidence="1" id="KW-0479">Metal-binding</keyword>
<evidence type="ECO:0000256" key="2">
    <source>
        <dbReference type="ARBA" id="ARBA00022741"/>
    </source>
</evidence>
<dbReference type="OrthoDB" id="33241at2157"/>
<keyword evidence="2 5" id="KW-0547">Nucleotide-binding</keyword>
<evidence type="ECO:0000313" key="7">
    <source>
        <dbReference type="EMBL" id="AEF95584.1"/>
    </source>
</evidence>
<dbReference type="GeneID" id="10642857"/>
<dbReference type="GO" id="GO:0043774">
    <property type="term" value="F:coenzyme F420-2 alpha-glutamyl ligase activity"/>
    <property type="evidence" value="ECO:0007669"/>
    <property type="project" value="UniProtKB-UniRule"/>
</dbReference>
<dbReference type="Pfam" id="PF08443">
    <property type="entry name" value="RimK"/>
    <property type="match status" value="1"/>
</dbReference>
<keyword evidence="7" id="KW-0436">Ligase</keyword>
<evidence type="ECO:0000313" key="8">
    <source>
        <dbReference type="Proteomes" id="UP000009227"/>
    </source>
</evidence>
<dbReference type="InterPro" id="IPR031039">
    <property type="entry name" value="F420_CofF"/>
</dbReference>
<dbReference type="GO" id="GO:0046872">
    <property type="term" value="F:metal ion binding"/>
    <property type="evidence" value="ECO:0007669"/>
    <property type="project" value="UniProtKB-KW"/>
</dbReference>
<dbReference type="GO" id="GO:0005737">
    <property type="term" value="C:cytoplasm"/>
    <property type="evidence" value="ECO:0007669"/>
    <property type="project" value="TreeGrafter"/>
</dbReference>
<keyword evidence="3 5" id="KW-0067">ATP-binding</keyword>
<evidence type="ECO:0000256" key="4">
    <source>
        <dbReference type="NCBIfam" id="TIGR04443"/>
    </source>
</evidence>
<keyword evidence="8" id="KW-1185">Reference proteome</keyword>
<dbReference type="SUPFAM" id="SSF56059">
    <property type="entry name" value="Glutathione synthetase ATP-binding domain-like"/>
    <property type="match status" value="1"/>
</dbReference>
<dbReference type="NCBIfam" id="TIGR04443">
    <property type="entry name" value="F420_CofF"/>
    <property type="match status" value="1"/>
</dbReference>
<accession>F6BE48</accession>
<dbReference type="Gene3D" id="3.30.1490.20">
    <property type="entry name" value="ATP-grasp fold, A domain"/>
    <property type="match status" value="1"/>
</dbReference>
<dbReference type="STRING" id="880724.Metig_0022"/>
<evidence type="ECO:0000256" key="5">
    <source>
        <dbReference type="PROSITE-ProRule" id="PRU00409"/>
    </source>
</evidence>
<dbReference type="PANTHER" id="PTHR21621:SF2">
    <property type="entry name" value="COENZYME GAMMA-F420-2:ALPHA-L-GLUTAMATE LIGASE"/>
    <property type="match status" value="1"/>
</dbReference>
<dbReference type="AlphaFoldDB" id="F6BE48"/>
<dbReference type="InterPro" id="IPR013815">
    <property type="entry name" value="ATP_grasp_subdomain_1"/>
</dbReference>
<evidence type="ECO:0000256" key="3">
    <source>
        <dbReference type="ARBA" id="ARBA00022840"/>
    </source>
</evidence>
<dbReference type="GO" id="GO:0005524">
    <property type="term" value="F:ATP binding"/>
    <property type="evidence" value="ECO:0007669"/>
    <property type="project" value="UniProtKB-UniRule"/>
</dbReference>
<protein>
    <recommendedName>
        <fullName evidence="4">Coenzyme gamma-F420-2:alpha-L-glutamate ligase</fullName>
        <ecNumber evidence="4">6.3.2.32</ecNumber>
    </recommendedName>
</protein>
<reference evidence="7 8" key="1">
    <citation type="submission" date="2011-05" db="EMBL/GenBank/DDBJ databases">
        <title>Complete sequence of Methanotorris igneus Kol 5.</title>
        <authorList>
            <consortium name="US DOE Joint Genome Institute"/>
            <person name="Lucas S."/>
            <person name="Han J."/>
            <person name="Lapidus A."/>
            <person name="Cheng J.-F."/>
            <person name="Goodwin L."/>
            <person name="Pitluck S."/>
            <person name="Peters L."/>
            <person name="Mikhailova N."/>
            <person name="Chertkov O."/>
            <person name="Han C."/>
            <person name="Tapia R."/>
            <person name="Land M."/>
            <person name="Hauser L."/>
            <person name="Kyrpides N."/>
            <person name="Ivanova N."/>
            <person name="Pagani I."/>
            <person name="Sieprawska-Lupa M."/>
            <person name="Whitman W."/>
            <person name="Woyke T."/>
        </authorList>
    </citation>
    <scope>NUCLEOTIDE SEQUENCE [LARGE SCALE GENOMIC DNA]</scope>
    <source>
        <strain evidence="8">DSM 5666 / JCM 11834 / Kol 5</strain>
    </source>
</reference>
<sequence length="288" mass="32660">MVKITIISAEGGSTIRALKNAIEKLGEKCEVFLLSDDNFLLDSGFNLESDLIHTRCGIGDYLDKLTLYSWQFLNALEAEGHLFINPLKTVYASSDKFKTIKILEKNKIPIPKTALIRDYDDAVKFMEKNNIDFPVVLKNSFSKCGLKTYLAKNHEELKKLTKNAIWESKLIQEFIDFKESGVYKDIRVLVVDGEVVGGYRRVSKDFRTNLHLSQGCVEKLQLNEEIEEIALKCAEVMNGYIMGVDILPKNGEYYVIEVNSAPGTKGFRQIGINADEKIAKCLIKYARR</sequence>
<organism evidence="8">
    <name type="scientific">Methanotorris igneus (strain DSM 5666 / JCM 11834 / Kol 5)</name>
    <dbReference type="NCBI Taxonomy" id="880724"/>
    <lineage>
        <taxon>Archaea</taxon>
        <taxon>Methanobacteriati</taxon>
        <taxon>Methanobacteriota</taxon>
        <taxon>Methanomada group</taxon>
        <taxon>Methanococci</taxon>
        <taxon>Methanococcales</taxon>
        <taxon>Methanocaldococcaceae</taxon>
        <taxon>Methanotorris</taxon>
    </lineage>
</organism>
<dbReference type="EC" id="6.3.2.32" evidence="4"/>
<dbReference type="InterPro" id="IPR011761">
    <property type="entry name" value="ATP-grasp"/>
</dbReference>
<proteinExistence type="predicted"/>
<dbReference type="PANTHER" id="PTHR21621">
    <property type="entry name" value="RIBOSOMAL PROTEIN S6 MODIFICATION PROTEIN"/>
    <property type="match status" value="1"/>
</dbReference>
<feature type="domain" description="ATP-grasp" evidence="6">
    <location>
        <begin position="100"/>
        <end position="287"/>
    </location>
</feature>
<dbReference type="InterPro" id="IPR004666">
    <property type="entry name" value="Rp_bS6_RimK/Lys_biosynth_LsyX"/>
</dbReference>